<evidence type="ECO:0000313" key="4">
    <source>
        <dbReference type="EMBL" id="MQL94524.1"/>
    </source>
</evidence>
<dbReference type="Pfam" id="PF03732">
    <property type="entry name" value="Retrotrans_gag"/>
    <property type="match status" value="1"/>
</dbReference>
<dbReference type="OrthoDB" id="1300414at2759"/>
<dbReference type="Pfam" id="PF08284">
    <property type="entry name" value="RVP_2"/>
    <property type="match status" value="1"/>
</dbReference>
<feature type="compositionally biased region" description="Pro residues" evidence="2">
    <location>
        <begin position="33"/>
        <end position="44"/>
    </location>
</feature>
<evidence type="ECO:0000259" key="3">
    <source>
        <dbReference type="PROSITE" id="PS50158"/>
    </source>
</evidence>
<feature type="compositionally biased region" description="Polar residues" evidence="2">
    <location>
        <begin position="286"/>
        <end position="301"/>
    </location>
</feature>
<name>A0A843VMY5_COLES</name>
<dbReference type="PROSITE" id="PS50158">
    <property type="entry name" value="ZF_CCHC"/>
    <property type="match status" value="1"/>
</dbReference>
<dbReference type="GO" id="GO:0008270">
    <property type="term" value="F:zinc ion binding"/>
    <property type="evidence" value="ECO:0007669"/>
    <property type="project" value="UniProtKB-KW"/>
</dbReference>
<dbReference type="PANTHER" id="PTHR15503">
    <property type="entry name" value="LDOC1 RELATED"/>
    <property type="match status" value="1"/>
</dbReference>
<feature type="region of interest" description="Disordered" evidence="2">
    <location>
        <begin position="356"/>
        <end position="375"/>
    </location>
</feature>
<proteinExistence type="predicted"/>
<reference evidence="4" key="1">
    <citation type="submission" date="2017-07" db="EMBL/GenBank/DDBJ databases">
        <title>Taro Niue Genome Assembly and Annotation.</title>
        <authorList>
            <person name="Atibalentja N."/>
            <person name="Keating K."/>
            <person name="Fields C.J."/>
        </authorList>
    </citation>
    <scope>NUCLEOTIDE SEQUENCE</scope>
    <source>
        <strain evidence="4">Niue_2</strain>
        <tissue evidence="4">Leaf</tissue>
    </source>
</reference>
<dbReference type="PANTHER" id="PTHR15503:SF45">
    <property type="entry name" value="RNA-DIRECTED DNA POLYMERASE HOMOLOG"/>
    <property type="match status" value="1"/>
</dbReference>
<dbReference type="AlphaFoldDB" id="A0A843VMY5"/>
<keyword evidence="5" id="KW-1185">Reference proteome</keyword>
<dbReference type="InterPro" id="IPR032567">
    <property type="entry name" value="RTL1-rel"/>
</dbReference>
<gene>
    <name evidence="4" type="ORF">Taro_027181</name>
</gene>
<sequence>MLTVASRGRRGGASAHEDEPRRDERAEQQAPAPQGPVLPPPPPVDYGVFMQGLVQAMQTQAHTQAALQAQLEAQQAQVPAQDHGGPSTMERFKRMLPPSFKRESDPLMAKSWMREIEKIFRAIRCADDDKVTLATYMLQERADVWWASLLRTRFEDEAVDVAWDEFVRLFRAKFVLEHVQDRMEQEFLSLAQGSMTVLEYEARFSELSKYAPHIVADERRKTKKFVMGLKPSLRTRLVAFDHRTLDEALSAACRQEGEMEQYLEEKKASQKRPAATFQRQDKKKTVYQTPQRPAAVGSSQVPYVRSPGVKKECPHCGKTHGGTECWMITGRCLKCGSSDHKIKDCPRLQQGAQRGAPAPAVAAAAPATGRPGRPRAPARVFALARTVSTRKCIPSLPVCNEDRILDECFFLLKMKDYDAILGLDWLEEHYELVDCRRKRIVFHIPGEDEFSHPFPRNLAGKLVISAMKAMRMVNKGCVVGNVAPLEEMVETDSERGD</sequence>
<feature type="domain" description="CCHC-type" evidence="3">
    <location>
        <begin position="331"/>
        <end position="347"/>
    </location>
</feature>
<evidence type="ECO:0000256" key="2">
    <source>
        <dbReference type="SAM" id="MobiDB-lite"/>
    </source>
</evidence>
<dbReference type="InterPro" id="IPR001878">
    <property type="entry name" value="Znf_CCHC"/>
</dbReference>
<dbReference type="GO" id="GO:0003676">
    <property type="term" value="F:nucleic acid binding"/>
    <property type="evidence" value="ECO:0007669"/>
    <property type="project" value="InterPro"/>
</dbReference>
<dbReference type="Gene3D" id="2.40.70.10">
    <property type="entry name" value="Acid Proteases"/>
    <property type="match status" value="1"/>
</dbReference>
<keyword evidence="1" id="KW-0862">Zinc</keyword>
<dbReference type="InterPro" id="IPR005162">
    <property type="entry name" value="Retrotrans_gag_dom"/>
</dbReference>
<dbReference type="Proteomes" id="UP000652761">
    <property type="component" value="Unassembled WGS sequence"/>
</dbReference>
<feature type="region of interest" description="Disordered" evidence="2">
    <location>
        <begin position="1"/>
        <end position="44"/>
    </location>
</feature>
<comment type="caution">
    <text evidence="4">The sequence shown here is derived from an EMBL/GenBank/DDBJ whole genome shotgun (WGS) entry which is preliminary data.</text>
</comment>
<organism evidence="4 5">
    <name type="scientific">Colocasia esculenta</name>
    <name type="common">Wild taro</name>
    <name type="synonym">Arum esculentum</name>
    <dbReference type="NCBI Taxonomy" id="4460"/>
    <lineage>
        <taxon>Eukaryota</taxon>
        <taxon>Viridiplantae</taxon>
        <taxon>Streptophyta</taxon>
        <taxon>Embryophyta</taxon>
        <taxon>Tracheophyta</taxon>
        <taxon>Spermatophyta</taxon>
        <taxon>Magnoliopsida</taxon>
        <taxon>Liliopsida</taxon>
        <taxon>Araceae</taxon>
        <taxon>Aroideae</taxon>
        <taxon>Colocasieae</taxon>
        <taxon>Colocasia</taxon>
    </lineage>
</organism>
<keyword evidence="1" id="KW-0479">Metal-binding</keyword>
<dbReference type="EMBL" id="NMUH01001686">
    <property type="protein sequence ID" value="MQL94524.1"/>
    <property type="molecule type" value="Genomic_DNA"/>
</dbReference>
<keyword evidence="1" id="KW-0863">Zinc-finger</keyword>
<evidence type="ECO:0000256" key="1">
    <source>
        <dbReference type="PROSITE-ProRule" id="PRU00047"/>
    </source>
</evidence>
<accession>A0A843VMY5</accession>
<protein>
    <recommendedName>
        <fullName evidence="3">CCHC-type domain-containing protein</fullName>
    </recommendedName>
</protein>
<dbReference type="InterPro" id="IPR021109">
    <property type="entry name" value="Peptidase_aspartic_dom_sf"/>
</dbReference>
<feature type="compositionally biased region" description="Basic and acidic residues" evidence="2">
    <location>
        <begin position="15"/>
        <end position="27"/>
    </location>
</feature>
<evidence type="ECO:0000313" key="5">
    <source>
        <dbReference type="Proteomes" id="UP000652761"/>
    </source>
</evidence>
<feature type="region of interest" description="Disordered" evidence="2">
    <location>
        <begin position="265"/>
        <end position="301"/>
    </location>
</feature>